<evidence type="ECO:0000313" key="2">
    <source>
        <dbReference type="EMBL" id="AHI31717.1"/>
    </source>
</evidence>
<evidence type="ECO:0000313" key="3">
    <source>
        <dbReference type="Proteomes" id="UP000035081"/>
    </source>
</evidence>
<dbReference type="Gene3D" id="3.40.190.10">
    <property type="entry name" value="Periplasmic binding protein-like II"/>
    <property type="match status" value="2"/>
</dbReference>
<sequence>MDLRPMALSVLGTLAVSVCHAGPSTLTLYTFESPPYQMSAQTAGGVADVVGETVDTVTCAANQAGWSTNIRLAPQNRAAHSLSRNLIDGYFAIDPSTELDITAKRSDPVSLEKWYLFNADPGPIPDTARIGVVDGSNEEAWLEANGYNIFLSVSSPSQLPALLRRGRIDAALMDERTMSGLQHMEGTGYNELNAHFLRYAPLYLYMSENFTANNPGFISSFNRYLPGCMEGQITLSAEEDKRIRQLAERLFSELDSMLDLQQAIDAGPRLETLADVLTFDSMWQAQAPEKATDLASTILELPGSRTLNAWTLTHPELVTEALLSNNMGTLVAMSQLTSDYWQGDEPKFNAVVSNIRSGLTGLEAMYLSDIRYDASTSRFQVTVSAPVGPITNKLPKGVISLGLDIEEALANSRPH</sequence>
<evidence type="ECO:0008006" key="4">
    <source>
        <dbReference type="Google" id="ProtNLM"/>
    </source>
</evidence>
<feature type="signal peptide" evidence="1">
    <location>
        <begin position="1"/>
        <end position="21"/>
    </location>
</feature>
<keyword evidence="1" id="KW-0732">Signal</keyword>
<accession>W5YR55</accession>
<dbReference type="SUPFAM" id="SSF53850">
    <property type="entry name" value="Periplasmic binding protein-like II"/>
    <property type="match status" value="1"/>
</dbReference>
<dbReference type="HOGENOM" id="CLU_698154_0_0_6"/>
<feature type="chain" id="PRO_5004876492" description="Solute-binding protein family 3/N-terminal domain-containing protein" evidence="1">
    <location>
        <begin position="22"/>
        <end position="415"/>
    </location>
</feature>
<proteinExistence type="predicted"/>
<dbReference type="EMBL" id="CP007152">
    <property type="protein sequence ID" value="AHI31717.1"/>
    <property type="molecule type" value="Genomic_DNA"/>
</dbReference>
<organism evidence="2 3">
    <name type="scientific">Marinobacter salarius</name>
    <dbReference type="NCBI Taxonomy" id="1420917"/>
    <lineage>
        <taxon>Bacteria</taxon>
        <taxon>Pseudomonadati</taxon>
        <taxon>Pseudomonadota</taxon>
        <taxon>Gammaproteobacteria</taxon>
        <taxon>Pseudomonadales</taxon>
        <taxon>Marinobacteraceae</taxon>
        <taxon>Marinobacter</taxon>
    </lineage>
</organism>
<dbReference type="Proteomes" id="UP000035081">
    <property type="component" value="Chromosome"/>
</dbReference>
<protein>
    <recommendedName>
        <fullName evidence="4">Solute-binding protein family 3/N-terminal domain-containing protein</fullName>
    </recommendedName>
</protein>
<reference evidence="2 3" key="1">
    <citation type="journal article" date="2014" name="Genome Announc.">
        <title>Draft Genome Sequences of Marinobacter similis A3d10T and Marinobacter salarius R9SW1T.</title>
        <authorList>
            <person name="Ivanova E.P."/>
            <person name="Ng H.J."/>
            <person name="Webb H.K."/>
            <person name="Feng G."/>
            <person name="Oshima K."/>
            <person name="Hattori M."/>
            <person name="Ohkuma M."/>
            <person name="Sergeev A.F."/>
            <person name="Mikhailov V.V."/>
            <person name="Crawford R.J."/>
            <person name="Sawabe T."/>
        </authorList>
    </citation>
    <scope>NUCLEOTIDE SEQUENCE [LARGE SCALE GENOMIC DNA]</scope>
    <source>
        <strain evidence="3">A3d10 and R9SW1</strain>
    </source>
</reference>
<dbReference type="KEGG" id="msr:AU15_11830"/>
<gene>
    <name evidence="2" type="ORF">AU15_11830</name>
</gene>
<name>W5YR55_9GAMM</name>
<dbReference type="AlphaFoldDB" id="W5YR55"/>
<evidence type="ECO:0000256" key="1">
    <source>
        <dbReference type="SAM" id="SignalP"/>
    </source>
</evidence>
<dbReference type="RefSeq" id="WP_036208866.1">
    <property type="nucleotide sequence ID" value="NZ_JAYMEP010000032.1"/>
</dbReference>